<dbReference type="InterPro" id="IPR047960">
    <property type="entry name" value="Transpos_IS1380"/>
</dbReference>
<dbReference type="Pfam" id="PF13701">
    <property type="entry name" value="DDE_Tnp_1_4"/>
    <property type="match status" value="1"/>
</dbReference>
<reference evidence="2" key="1">
    <citation type="journal article" date="2014" name="Front. Microbiol.">
        <title>High frequency of phylogenetically diverse reductive dehalogenase-homologous genes in deep subseafloor sedimentary metagenomes.</title>
        <authorList>
            <person name="Kawai M."/>
            <person name="Futagami T."/>
            <person name="Toyoda A."/>
            <person name="Takaki Y."/>
            <person name="Nishi S."/>
            <person name="Hori S."/>
            <person name="Arai W."/>
            <person name="Tsubouchi T."/>
            <person name="Morono Y."/>
            <person name="Uchiyama I."/>
            <person name="Ito T."/>
            <person name="Fujiyama A."/>
            <person name="Inagaki F."/>
            <person name="Takami H."/>
        </authorList>
    </citation>
    <scope>NUCLEOTIDE SEQUENCE</scope>
    <source>
        <strain evidence="2">Expedition CK06-06</strain>
    </source>
</reference>
<gene>
    <name evidence="2" type="ORF">S12H4_42965</name>
</gene>
<sequence length="228" mass="26576">VQIIIRGDSGFCRESIMFWCEANSVDYVLGLAKNERLKKEIAQELKQAKELHEQTSQPERVFRDFEYQTLKSWTKARRVVGKAEYMKKGENPRFVVTSLSADEFDAKTLYEEQYCARGDMENRIKEQQLCLFADRTSAATMRANQLRLWFSSVAYTLMNALRHLGLKGTKLAKAQCDTIRLKLLKIGAQIKVTVRKVWVSLSESYPYQQLFKQVYENLRRLCPIPLRC</sequence>
<dbReference type="InterPro" id="IPR025668">
    <property type="entry name" value="Tnp_DDE_dom"/>
</dbReference>
<protein>
    <recommendedName>
        <fullName evidence="1">Transposase DDE domain-containing protein</fullName>
    </recommendedName>
</protein>
<proteinExistence type="predicted"/>
<accession>X1VXA3</accession>
<evidence type="ECO:0000259" key="1">
    <source>
        <dbReference type="Pfam" id="PF13701"/>
    </source>
</evidence>
<dbReference type="AlphaFoldDB" id="X1VXA3"/>
<evidence type="ECO:0000313" key="2">
    <source>
        <dbReference type="EMBL" id="GAJ16240.1"/>
    </source>
</evidence>
<feature type="non-terminal residue" evidence="2">
    <location>
        <position position="1"/>
    </location>
</feature>
<organism evidence="2">
    <name type="scientific">marine sediment metagenome</name>
    <dbReference type="NCBI Taxonomy" id="412755"/>
    <lineage>
        <taxon>unclassified sequences</taxon>
        <taxon>metagenomes</taxon>
        <taxon>ecological metagenomes</taxon>
    </lineage>
</organism>
<comment type="caution">
    <text evidence="2">The sequence shown here is derived from an EMBL/GenBank/DDBJ whole genome shotgun (WGS) entry which is preliminary data.</text>
</comment>
<dbReference type="EMBL" id="BARW01026330">
    <property type="protein sequence ID" value="GAJ16240.1"/>
    <property type="molecule type" value="Genomic_DNA"/>
</dbReference>
<feature type="domain" description="Transposase DDE" evidence="1">
    <location>
        <begin position="2"/>
        <end position="221"/>
    </location>
</feature>
<name>X1VXA3_9ZZZZ</name>
<dbReference type="NCBIfam" id="NF033539">
    <property type="entry name" value="transpos_IS1380"/>
    <property type="match status" value="1"/>
</dbReference>